<name>R7TN61_CAPTE</name>
<evidence type="ECO:0000256" key="6">
    <source>
        <dbReference type="ARBA" id="ARBA00022927"/>
    </source>
</evidence>
<feature type="transmembrane region" description="Helical" evidence="9">
    <location>
        <begin position="180"/>
        <end position="200"/>
    </location>
</feature>
<dbReference type="PROSITE" id="PS01339">
    <property type="entry name" value="SURF4"/>
    <property type="match status" value="1"/>
</dbReference>
<evidence type="ECO:0000313" key="10">
    <source>
        <dbReference type="EMBL" id="ELT92991.1"/>
    </source>
</evidence>
<gene>
    <name evidence="10" type="ORF">CAPTEDRAFT_98851</name>
</gene>
<evidence type="ECO:0000313" key="11">
    <source>
        <dbReference type="EnsemblMetazoa" id="CapteP98851"/>
    </source>
</evidence>
<dbReference type="EMBL" id="AMQN01002726">
    <property type="status" value="NOT_ANNOTATED_CDS"/>
    <property type="molecule type" value="Genomic_DNA"/>
</dbReference>
<accession>R7TN61</accession>
<dbReference type="HOGENOM" id="CLU_056195_0_0_1"/>
<evidence type="ECO:0000256" key="4">
    <source>
        <dbReference type="ARBA" id="ARBA00022692"/>
    </source>
</evidence>
<evidence type="ECO:0000256" key="5">
    <source>
        <dbReference type="ARBA" id="ARBA00022824"/>
    </source>
</evidence>
<dbReference type="InterPro" id="IPR002995">
    <property type="entry name" value="Surf4"/>
</dbReference>
<dbReference type="GO" id="GO:0005789">
    <property type="term" value="C:endoplasmic reticulum membrane"/>
    <property type="evidence" value="ECO:0007669"/>
    <property type="project" value="UniProtKB-SubCell"/>
</dbReference>
<reference evidence="10 12" key="2">
    <citation type="journal article" date="2013" name="Nature">
        <title>Insights into bilaterian evolution from three spiralian genomes.</title>
        <authorList>
            <person name="Simakov O."/>
            <person name="Marletaz F."/>
            <person name="Cho S.J."/>
            <person name="Edsinger-Gonzales E."/>
            <person name="Havlak P."/>
            <person name="Hellsten U."/>
            <person name="Kuo D.H."/>
            <person name="Larsson T."/>
            <person name="Lv J."/>
            <person name="Arendt D."/>
            <person name="Savage R."/>
            <person name="Osoegawa K."/>
            <person name="de Jong P."/>
            <person name="Grimwood J."/>
            <person name="Chapman J.A."/>
            <person name="Shapiro H."/>
            <person name="Aerts A."/>
            <person name="Otillar R.P."/>
            <person name="Terry A.Y."/>
            <person name="Boore J.L."/>
            <person name="Grigoriev I.V."/>
            <person name="Lindberg D.R."/>
            <person name="Seaver E.C."/>
            <person name="Weisblat D.A."/>
            <person name="Putnam N.H."/>
            <person name="Rokhsar D.S."/>
        </authorList>
    </citation>
    <scope>NUCLEOTIDE SEQUENCE</scope>
    <source>
        <strain evidence="10 12">I ESC-2004</strain>
    </source>
</reference>
<organism evidence="10">
    <name type="scientific">Capitella teleta</name>
    <name type="common">Polychaete worm</name>
    <dbReference type="NCBI Taxonomy" id="283909"/>
    <lineage>
        <taxon>Eukaryota</taxon>
        <taxon>Metazoa</taxon>
        <taxon>Spiralia</taxon>
        <taxon>Lophotrochozoa</taxon>
        <taxon>Annelida</taxon>
        <taxon>Polychaeta</taxon>
        <taxon>Sedentaria</taxon>
        <taxon>Scolecida</taxon>
        <taxon>Capitellidae</taxon>
        <taxon>Capitella</taxon>
    </lineage>
</organism>
<dbReference type="STRING" id="283909.R7TN61"/>
<feature type="transmembrane region" description="Helical" evidence="9">
    <location>
        <begin position="64"/>
        <end position="86"/>
    </location>
</feature>
<reference evidence="12" key="1">
    <citation type="submission" date="2012-12" db="EMBL/GenBank/DDBJ databases">
        <authorList>
            <person name="Hellsten U."/>
            <person name="Grimwood J."/>
            <person name="Chapman J.A."/>
            <person name="Shapiro H."/>
            <person name="Aerts A."/>
            <person name="Otillar R.P."/>
            <person name="Terry A.Y."/>
            <person name="Boore J.L."/>
            <person name="Simakov O."/>
            <person name="Marletaz F."/>
            <person name="Cho S.-J."/>
            <person name="Edsinger-Gonzales E."/>
            <person name="Havlak P."/>
            <person name="Kuo D.-H."/>
            <person name="Larsson T."/>
            <person name="Lv J."/>
            <person name="Arendt D."/>
            <person name="Savage R."/>
            <person name="Osoegawa K."/>
            <person name="de Jong P."/>
            <person name="Lindberg D.R."/>
            <person name="Seaver E.C."/>
            <person name="Weisblat D.A."/>
            <person name="Putnam N.H."/>
            <person name="Grigoriev I.V."/>
            <person name="Rokhsar D.S."/>
        </authorList>
    </citation>
    <scope>NUCLEOTIDE SEQUENCE</scope>
    <source>
        <strain evidence="12">I ESC-2004</strain>
    </source>
</reference>
<comment type="similarity">
    <text evidence="2">Belongs to the SURF4 family.</text>
</comment>
<dbReference type="InterPro" id="IPR045214">
    <property type="entry name" value="Surf1/Surf4"/>
</dbReference>
<evidence type="ECO:0000313" key="12">
    <source>
        <dbReference type="Proteomes" id="UP000014760"/>
    </source>
</evidence>
<evidence type="ECO:0000256" key="8">
    <source>
        <dbReference type="ARBA" id="ARBA00023136"/>
    </source>
</evidence>
<dbReference type="OrthoDB" id="7859621at2759"/>
<evidence type="ECO:0008006" key="13">
    <source>
        <dbReference type="Google" id="ProtNLM"/>
    </source>
</evidence>
<dbReference type="FunCoup" id="R7TN61">
    <property type="interactions" value="1694"/>
</dbReference>
<feature type="transmembrane region" description="Helical" evidence="9">
    <location>
        <begin position="207"/>
        <end position="224"/>
    </location>
</feature>
<keyword evidence="3" id="KW-0813">Transport</keyword>
<dbReference type="EMBL" id="KB309928">
    <property type="protein sequence ID" value="ELT92991.1"/>
    <property type="molecule type" value="Genomic_DNA"/>
</dbReference>
<dbReference type="GO" id="GO:0005793">
    <property type="term" value="C:endoplasmic reticulum-Golgi intermediate compartment"/>
    <property type="evidence" value="ECO:0007669"/>
    <property type="project" value="TreeGrafter"/>
</dbReference>
<keyword evidence="5" id="KW-0256">Endoplasmic reticulum</keyword>
<dbReference type="PANTHER" id="PTHR23427:SF1">
    <property type="entry name" value="SURFEIT LOCUS PROTEIN 4"/>
    <property type="match status" value="1"/>
</dbReference>
<evidence type="ECO:0000256" key="3">
    <source>
        <dbReference type="ARBA" id="ARBA00022448"/>
    </source>
</evidence>
<protein>
    <recommendedName>
        <fullName evidence="13">Surfeit locus protein 4</fullName>
    </recommendedName>
</protein>
<evidence type="ECO:0000256" key="1">
    <source>
        <dbReference type="ARBA" id="ARBA00004477"/>
    </source>
</evidence>
<proteinExistence type="inferred from homology"/>
<keyword evidence="6" id="KW-0653">Protein transport</keyword>
<dbReference type="GO" id="GO:0015031">
    <property type="term" value="P:protein transport"/>
    <property type="evidence" value="ECO:0007669"/>
    <property type="project" value="UniProtKB-KW"/>
</dbReference>
<dbReference type="EnsemblMetazoa" id="CapteT98851">
    <property type="protein sequence ID" value="CapteP98851"/>
    <property type="gene ID" value="CapteG98851"/>
</dbReference>
<evidence type="ECO:0000256" key="2">
    <source>
        <dbReference type="ARBA" id="ARBA00006945"/>
    </source>
</evidence>
<feature type="transmembrane region" description="Helical" evidence="9">
    <location>
        <begin position="93"/>
        <end position="112"/>
    </location>
</feature>
<dbReference type="Pfam" id="PF02077">
    <property type="entry name" value="SURF4"/>
    <property type="match status" value="1"/>
</dbReference>
<keyword evidence="8 9" id="KW-0472">Membrane</keyword>
<dbReference type="OMA" id="SSPRQYM"/>
<evidence type="ECO:0000256" key="9">
    <source>
        <dbReference type="SAM" id="Phobius"/>
    </source>
</evidence>
<keyword evidence="7 9" id="KW-1133">Transmembrane helix</keyword>
<dbReference type="AlphaFoldDB" id="R7TN61"/>
<keyword evidence="12" id="KW-1185">Reference proteome</keyword>
<evidence type="ECO:0000256" key="7">
    <source>
        <dbReference type="ARBA" id="ARBA00022989"/>
    </source>
</evidence>
<keyword evidence="4 9" id="KW-0812">Transmembrane</keyword>
<sequence length="270" mass="30502">MSQRNEMVDKAEDVADQVLRRSKQFLPHVARLCIISTFLEDGIRMWFQWGEQRDYVNATWGCGWFLAVIFVMVNLIGQLACCAMVLSRKQVNIACFVLLGIIALQTVAYSILWDLKFLLRNVALTGGVILLLAESKAEGRSLFAGLPSLGENTPKTYLQLSGRILLVFMFLTLLRFEFSVFQMIQNIVGTALVVLIAIGYKTKLASLVLVAWLTALNFYLNAWWNIPDYKPMRDFLKYDFFQTLSVVGGLLLVVAMGPGGVSMDEHKKNW</sequence>
<dbReference type="PANTHER" id="PTHR23427">
    <property type="entry name" value="SURFEIT LOCUS PROTEIN"/>
    <property type="match status" value="1"/>
</dbReference>
<dbReference type="Proteomes" id="UP000014760">
    <property type="component" value="Unassembled WGS sequence"/>
</dbReference>
<feature type="transmembrane region" description="Helical" evidence="9">
    <location>
        <begin position="244"/>
        <end position="263"/>
    </location>
</feature>
<comment type="subcellular location">
    <subcellularLocation>
        <location evidence="1">Endoplasmic reticulum membrane</location>
        <topology evidence="1">Multi-pass membrane protein</topology>
    </subcellularLocation>
</comment>
<reference evidence="11" key="3">
    <citation type="submission" date="2015-06" db="UniProtKB">
        <authorList>
            <consortium name="EnsemblMetazoa"/>
        </authorList>
    </citation>
    <scope>IDENTIFICATION</scope>
</reference>
<dbReference type="GO" id="GO:0007030">
    <property type="term" value="P:Golgi organization"/>
    <property type="evidence" value="ECO:0007669"/>
    <property type="project" value="TreeGrafter"/>
</dbReference>